<name>A0ABV1J7B0_9FIRM</name>
<dbReference type="Gene3D" id="6.10.250.790">
    <property type="match status" value="1"/>
</dbReference>
<evidence type="ECO:0000256" key="1">
    <source>
        <dbReference type="SAM" id="MobiDB-lite"/>
    </source>
</evidence>
<feature type="region of interest" description="Disordered" evidence="1">
    <location>
        <begin position="119"/>
        <end position="140"/>
    </location>
</feature>
<gene>
    <name evidence="2" type="ORF">AAA081_07195</name>
</gene>
<evidence type="ECO:0008006" key="4">
    <source>
        <dbReference type="Google" id="ProtNLM"/>
    </source>
</evidence>
<evidence type="ECO:0000313" key="2">
    <source>
        <dbReference type="EMBL" id="MEQ3354075.1"/>
    </source>
</evidence>
<keyword evidence="3" id="KW-1185">Reference proteome</keyword>
<comment type="caution">
    <text evidence="2">The sequence shown here is derived from an EMBL/GenBank/DDBJ whole genome shotgun (WGS) entry which is preliminary data.</text>
</comment>
<dbReference type="InterPro" id="IPR036192">
    <property type="entry name" value="Cell_div_ZapA-like_sf"/>
</dbReference>
<dbReference type="SUPFAM" id="SSF102829">
    <property type="entry name" value="Cell division protein ZapA-like"/>
    <property type="match status" value="1"/>
</dbReference>
<evidence type="ECO:0000313" key="3">
    <source>
        <dbReference type="Proteomes" id="UP001481872"/>
    </source>
</evidence>
<organism evidence="2 3">
    <name type="scientific">Aedoeadaptatus acetigenes</name>
    <dbReference type="NCBI Taxonomy" id="2981723"/>
    <lineage>
        <taxon>Bacteria</taxon>
        <taxon>Bacillati</taxon>
        <taxon>Bacillota</taxon>
        <taxon>Tissierellia</taxon>
        <taxon>Tissierellales</taxon>
        <taxon>Peptoniphilaceae</taxon>
        <taxon>Aedoeadaptatus</taxon>
    </lineage>
</organism>
<proteinExistence type="predicted"/>
<dbReference type="RefSeq" id="WP_349054385.1">
    <property type="nucleotide sequence ID" value="NZ_JBBNPS010000022.1"/>
</dbReference>
<accession>A0ABV1J7B0</accession>
<dbReference type="Proteomes" id="UP001481872">
    <property type="component" value="Unassembled WGS sequence"/>
</dbReference>
<reference evidence="2 3" key="1">
    <citation type="submission" date="2024-04" db="EMBL/GenBank/DDBJ databases">
        <title>Human intestinal bacterial collection.</title>
        <authorList>
            <person name="Pauvert C."/>
            <person name="Hitch T.C.A."/>
            <person name="Clavel T."/>
        </authorList>
    </citation>
    <scope>NUCLEOTIDE SEQUENCE [LARGE SCALE GENOMIC DNA]</scope>
    <source>
        <strain evidence="2 3">CLA-SR-H026</strain>
    </source>
</reference>
<dbReference type="Pfam" id="PF05164">
    <property type="entry name" value="ZapA"/>
    <property type="match status" value="1"/>
</dbReference>
<sequence length="185" mass="21253">MTTTRVQVEIAGMTFHVIGEDDETYVKALADEANECIQEVESHNYRLNDVQVYILSLLNALDEKNKQARAQEAADALAGDSQGVKEKLEEIDALNKRLKENSKTLEAKDKKIQELDARFKESDDEKKKLEREKAALSEEKAAAEAQLKARDEKIRELEEKNYETQMRLVDLNKEIYVLRGDHEQE</sequence>
<dbReference type="InterPro" id="IPR053712">
    <property type="entry name" value="Bac_CellDiv_Activator"/>
</dbReference>
<protein>
    <recommendedName>
        <fullName evidence="4">Cell division protein ZapA</fullName>
    </recommendedName>
</protein>
<dbReference type="EMBL" id="JBBNPS010000022">
    <property type="protein sequence ID" value="MEQ3354075.1"/>
    <property type="molecule type" value="Genomic_DNA"/>
</dbReference>
<dbReference type="InterPro" id="IPR007838">
    <property type="entry name" value="Cell_div_ZapA-like"/>
</dbReference>